<gene>
    <name evidence="2" type="ORF">KMZ93_23335</name>
</gene>
<dbReference type="InterPro" id="IPR002716">
    <property type="entry name" value="PIN_dom"/>
</dbReference>
<proteinExistence type="predicted"/>
<dbReference type="EMBL" id="CP076136">
    <property type="protein sequence ID" value="QWG22852.1"/>
    <property type="molecule type" value="Genomic_DNA"/>
</dbReference>
<feature type="domain" description="PIN" evidence="1">
    <location>
        <begin position="3"/>
        <end position="111"/>
    </location>
</feature>
<dbReference type="SUPFAM" id="SSF88723">
    <property type="entry name" value="PIN domain-like"/>
    <property type="match status" value="1"/>
</dbReference>
<accession>A0A975NX11</accession>
<evidence type="ECO:0000313" key="2">
    <source>
        <dbReference type="EMBL" id="QWG22852.1"/>
    </source>
</evidence>
<reference evidence="2 3" key="1">
    <citation type="submission" date="2021-06" db="EMBL/GenBank/DDBJ databases">
        <title>Bradyrhizobium sp. S2-11-4 Genome sequencing.</title>
        <authorList>
            <person name="Jin L."/>
        </authorList>
    </citation>
    <scope>NUCLEOTIDE SEQUENCE [LARGE SCALE GENOMIC DNA]</scope>
    <source>
        <strain evidence="2 3">S2-11-4</strain>
    </source>
</reference>
<dbReference type="Pfam" id="PF01850">
    <property type="entry name" value="PIN"/>
    <property type="match status" value="1"/>
</dbReference>
<name>A0A975NX11_9BRAD</name>
<dbReference type="RefSeq" id="WP_215603615.1">
    <property type="nucleotide sequence ID" value="NZ_CP076136.1"/>
</dbReference>
<keyword evidence="3" id="KW-1185">Reference proteome</keyword>
<dbReference type="Gene3D" id="3.40.50.1010">
    <property type="entry name" value="5'-nuclease"/>
    <property type="match status" value="1"/>
</dbReference>
<evidence type="ECO:0000259" key="1">
    <source>
        <dbReference type="Pfam" id="PF01850"/>
    </source>
</evidence>
<dbReference type="AlphaFoldDB" id="A0A975NX11"/>
<protein>
    <submittedName>
        <fullName evidence="2">PIN domain-containing protein</fullName>
    </submittedName>
</protein>
<organism evidence="2 3">
    <name type="scientific">Bradyrhizobium sediminis</name>
    <dbReference type="NCBI Taxonomy" id="2840469"/>
    <lineage>
        <taxon>Bacteria</taxon>
        <taxon>Pseudomonadati</taxon>
        <taxon>Pseudomonadota</taxon>
        <taxon>Alphaproteobacteria</taxon>
        <taxon>Hyphomicrobiales</taxon>
        <taxon>Nitrobacteraceae</taxon>
        <taxon>Bradyrhizobium</taxon>
    </lineage>
</organism>
<dbReference type="InterPro" id="IPR029060">
    <property type="entry name" value="PIN-like_dom_sf"/>
</dbReference>
<sequence>MVLADTSIWIDHFRRGDFQLSELLERGDIVMHPFIVGELLLGHVPRIAEMLDDLNVLPRAIVASAEEVLKFISDRKLPGSGIGYVDAHLLAAAALTPETSVWTRDKRLLAAAQALSLATEFPE</sequence>
<dbReference type="Proteomes" id="UP000676951">
    <property type="component" value="Chromosome"/>
</dbReference>
<evidence type="ECO:0000313" key="3">
    <source>
        <dbReference type="Proteomes" id="UP000676951"/>
    </source>
</evidence>